<feature type="transmembrane region" description="Helical" evidence="5">
    <location>
        <begin position="195"/>
        <end position="219"/>
    </location>
</feature>
<feature type="transmembrane region" description="Helical" evidence="5">
    <location>
        <begin position="157"/>
        <end position="175"/>
    </location>
</feature>
<dbReference type="InterPro" id="IPR002293">
    <property type="entry name" value="AA/rel_permease1"/>
</dbReference>
<reference evidence="6" key="1">
    <citation type="submission" date="2021-12" db="EMBL/GenBank/DDBJ databases">
        <title>Discovery of the Pendulisporaceae a myxobacterial family with distinct sporulation behavior and unique specialized metabolism.</title>
        <authorList>
            <person name="Garcia R."/>
            <person name="Popoff A."/>
            <person name="Bader C.D."/>
            <person name="Loehr J."/>
            <person name="Walesch S."/>
            <person name="Walt C."/>
            <person name="Boldt J."/>
            <person name="Bunk B."/>
            <person name="Haeckl F.J.F.P.J."/>
            <person name="Gunesch A.P."/>
            <person name="Birkelbach J."/>
            <person name="Nuebel U."/>
            <person name="Pietschmann T."/>
            <person name="Bach T."/>
            <person name="Mueller R."/>
        </authorList>
    </citation>
    <scope>NUCLEOTIDE SEQUENCE</scope>
    <source>
        <strain evidence="6">MSr11367</strain>
    </source>
</reference>
<feature type="transmembrane region" description="Helical" evidence="5">
    <location>
        <begin position="7"/>
        <end position="30"/>
    </location>
</feature>
<dbReference type="PIRSF" id="PIRSF006060">
    <property type="entry name" value="AA_transporter"/>
    <property type="match status" value="1"/>
</dbReference>
<evidence type="ECO:0000256" key="3">
    <source>
        <dbReference type="ARBA" id="ARBA00022989"/>
    </source>
</evidence>
<keyword evidence="4 5" id="KW-0472">Membrane</keyword>
<evidence type="ECO:0000313" key="6">
    <source>
        <dbReference type="EMBL" id="WXB03393.1"/>
    </source>
</evidence>
<feature type="transmembrane region" description="Helical" evidence="5">
    <location>
        <begin position="386"/>
        <end position="409"/>
    </location>
</feature>
<dbReference type="Proteomes" id="UP001374803">
    <property type="component" value="Chromosome"/>
</dbReference>
<feature type="transmembrane region" description="Helical" evidence="5">
    <location>
        <begin position="322"/>
        <end position="345"/>
    </location>
</feature>
<dbReference type="PANTHER" id="PTHR11785">
    <property type="entry name" value="AMINO ACID TRANSPORTER"/>
    <property type="match status" value="1"/>
</dbReference>
<feature type="transmembrane region" description="Helical" evidence="5">
    <location>
        <begin position="42"/>
        <end position="64"/>
    </location>
</feature>
<feature type="transmembrane region" description="Helical" evidence="5">
    <location>
        <begin position="281"/>
        <end position="301"/>
    </location>
</feature>
<name>A0ABZ2KXR6_9BACT</name>
<keyword evidence="7" id="KW-1185">Reference proteome</keyword>
<comment type="subcellular location">
    <subcellularLocation>
        <location evidence="1">Membrane</location>
        <topology evidence="1">Multi-pass membrane protein</topology>
    </subcellularLocation>
</comment>
<sequence>MTSRGTLLRVLGVGFGLAVTIGNTVGAGILRTPGEVAAQLPHTALFLAVWVIGGIYALLGAVSLSELGAAIPRSGGYYVFAHRAFGDFAGFVVGWTDWLAQCGSLAATAIVVGEYVCDLAPALGGRHTHVALATVAIVSLLQARGIRWGSFVQNASSAAKALVFALLLLAFFAWAPPRTDPTVPLALPSEPMPLAVAMLIALQAVIYTYDGWYGVIYFGEEVRAPARDVPRSMIGGVLSIMALYLLVNAALVRVVPVEGLAGQTLAMGTATHRVFGERGAVILRVVAIVSMISAINAYQLMGSRTPLAMGRDRLLPEAFTRVNEGGTPALGLLCSAGAAALFILTGSFQQIAAVMAFFFVANYVMAFLAVFVLRRREPRLPRPYRAWGYPYTTGLALLVSVAFLIAAVLGDPRNSVSSLLVLAASYPVYRLVRRFG</sequence>
<dbReference type="EMBL" id="CP089983">
    <property type="protein sequence ID" value="WXB03393.1"/>
    <property type="molecule type" value="Genomic_DNA"/>
</dbReference>
<evidence type="ECO:0000256" key="1">
    <source>
        <dbReference type="ARBA" id="ARBA00004141"/>
    </source>
</evidence>
<evidence type="ECO:0000256" key="2">
    <source>
        <dbReference type="ARBA" id="ARBA00022692"/>
    </source>
</evidence>
<dbReference type="InterPro" id="IPR050598">
    <property type="entry name" value="AminoAcid_Transporter"/>
</dbReference>
<keyword evidence="2 5" id="KW-0812">Transmembrane</keyword>
<evidence type="ECO:0000256" key="5">
    <source>
        <dbReference type="SAM" id="Phobius"/>
    </source>
</evidence>
<dbReference type="Gene3D" id="1.20.1740.10">
    <property type="entry name" value="Amino acid/polyamine transporter I"/>
    <property type="match status" value="1"/>
</dbReference>
<keyword evidence="3 5" id="KW-1133">Transmembrane helix</keyword>
<evidence type="ECO:0000313" key="7">
    <source>
        <dbReference type="Proteomes" id="UP001374803"/>
    </source>
</evidence>
<feature type="transmembrane region" description="Helical" evidence="5">
    <location>
        <begin position="231"/>
        <end position="251"/>
    </location>
</feature>
<proteinExistence type="predicted"/>
<feature type="transmembrane region" description="Helical" evidence="5">
    <location>
        <begin position="351"/>
        <end position="374"/>
    </location>
</feature>
<dbReference type="Pfam" id="PF13520">
    <property type="entry name" value="AA_permease_2"/>
    <property type="match status" value="1"/>
</dbReference>
<gene>
    <name evidence="6" type="ORF">LVJ94_41625</name>
</gene>
<accession>A0ABZ2KXR6</accession>
<dbReference type="PANTHER" id="PTHR11785:SF512">
    <property type="entry name" value="SOBREMESA, ISOFORM B"/>
    <property type="match status" value="1"/>
</dbReference>
<organism evidence="6 7">
    <name type="scientific">Pendulispora rubella</name>
    <dbReference type="NCBI Taxonomy" id="2741070"/>
    <lineage>
        <taxon>Bacteria</taxon>
        <taxon>Pseudomonadati</taxon>
        <taxon>Myxococcota</taxon>
        <taxon>Myxococcia</taxon>
        <taxon>Myxococcales</taxon>
        <taxon>Sorangiineae</taxon>
        <taxon>Pendulisporaceae</taxon>
        <taxon>Pendulispora</taxon>
    </lineage>
</organism>
<protein>
    <submittedName>
        <fullName evidence="6">APC family permease</fullName>
    </submittedName>
</protein>
<dbReference type="RefSeq" id="WP_394833023.1">
    <property type="nucleotide sequence ID" value="NZ_CP089929.1"/>
</dbReference>
<evidence type="ECO:0000256" key="4">
    <source>
        <dbReference type="ARBA" id="ARBA00023136"/>
    </source>
</evidence>